<dbReference type="Proteomes" id="UP001601059">
    <property type="component" value="Unassembled WGS sequence"/>
</dbReference>
<name>A0ABW6KDT3_9BACI</name>
<keyword evidence="1" id="KW-0472">Membrane</keyword>
<reference evidence="2 3" key="1">
    <citation type="submission" date="2024-08" db="EMBL/GenBank/DDBJ databases">
        <title>Two novel Cytobacillus novel species.</title>
        <authorList>
            <person name="Liu G."/>
        </authorList>
    </citation>
    <scope>NUCLEOTIDE SEQUENCE [LARGE SCALE GENOMIC DNA]</scope>
    <source>
        <strain evidence="2 3">FJAT-54145</strain>
    </source>
</reference>
<keyword evidence="1" id="KW-1133">Transmembrane helix</keyword>
<evidence type="ECO:0000313" key="3">
    <source>
        <dbReference type="Proteomes" id="UP001601059"/>
    </source>
</evidence>
<evidence type="ECO:0000256" key="1">
    <source>
        <dbReference type="SAM" id="Phobius"/>
    </source>
</evidence>
<evidence type="ECO:0000313" key="2">
    <source>
        <dbReference type="EMBL" id="MFE8701058.1"/>
    </source>
</evidence>
<comment type="caution">
    <text evidence="2">The sequence shown here is derived from an EMBL/GenBank/DDBJ whole genome shotgun (WGS) entry which is preliminary data.</text>
</comment>
<keyword evidence="1" id="KW-0812">Transmembrane</keyword>
<protein>
    <submittedName>
        <fullName evidence="2">Uncharacterized protein</fullName>
    </submittedName>
</protein>
<dbReference type="EMBL" id="JBIACK010000004">
    <property type="protein sequence ID" value="MFE8701058.1"/>
    <property type="molecule type" value="Genomic_DNA"/>
</dbReference>
<organism evidence="2 3">
    <name type="scientific">Cytobacillus spartinae</name>
    <dbReference type="NCBI Taxonomy" id="3299023"/>
    <lineage>
        <taxon>Bacteria</taxon>
        <taxon>Bacillati</taxon>
        <taxon>Bacillota</taxon>
        <taxon>Bacilli</taxon>
        <taxon>Bacillales</taxon>
        <taxon>Bacillaceae</taxon>
        <taxon>Cytobacillus</taxon>
    </lineage>
</organism>
<dbReference type="RefSeq" id="WP_389360842.1">
    <property type="nucleotide sequence ID" value="NZ_JBIACK010000004.1"/>
</dbReference>
<keyword evidence="3" id="KW-1185">Reference proteome</keyword>
<feature type="transmembrane region" description="Helical" evidence="1">
    <location>
        <begin position="9"/>
        <end position="28"/>
    </location>
</feature>
<gene>
    <name evidence="2" type="ORF">ACFYKX_10670</name>
</gene>
<proteinExistence type="predicted"/>
<accession>A0ABW6KDT3</accession>
<sequence>MSDKRTAEWLLGLGVLLLLASVGFLLFLKETPKQTDTAQFPVETIQGSGVCGVKEQIPFTKETAHPALLDYDWQSNGKDRNYLVRAYKGTVQAGKGVVLSDENCLPDKEGLSHCLNEIRVSKETFTVLMTHNLKESRCLNQGETVHITLLEDDYAMLTISKKK</sequence>